<feature type="binding site" evidence="1">
    <location>
        <position position="55"/>
    </location>
    <ligand>
        <name>Mg(2+)</name>
        <dbReference type="ChEBI" id="CHEBI:18420"/>
        <label>1</label>
    </ligand>
</feature>
<dbReference type="Gene3D" id="1.10.4080.10">
    <property type="entry name" value="ADP-ribosylation/Crystallin J1"/>
    <property type="match status" value="1"/>
</dbReference>
<dbReference type="OrthoDB" id="9798107at2"/>
<gene>
    <name evidence="2" type="ORF">CXK91_21735</name>
</gene>
<dbReference type="PANTHER" id="PTHR16222:SF12">
    <property type="entry name" value="ADP-RIBOSYLGLYCOHYDROLASE-RELATED"/>
    <property type="match status" value="1"/>
</dbReference>
<dbReference type="InterPro" id="IPR005502">
    <property type="entry name" value="Ribosyl_crysJ1"/>
</dbReference>
<dbReference type="InterPro" id="IPR050792">
    <property type="entry name" value="ADP-ribosylglycohydrolase"/>
</dbReference>
<reference evidence="2 3" key="1">
    <citation type="submission" date="2018-01" db="EMBL/GenBank/DDBJ databases">
        <title>Denitrification phenotypes of diverse strains of Pseudomonas stutzeri.</title>
        <authorList>
            <person name="Milligan D.A."/>
            <person name="Bergaust L."/>
            <person name="Bakken L.R."/>
            <person name="Frostegard A."/>
        </authorList>
    </citation>
    <scope>NUCLEOTIDE SEQUENCE [LARGE SCALE GENOMIC DNA]</scope>
    <source>
        <strain evidence="2 3">24a13</strain>
    </source>
</reference>
<feature type="binding site" evidence="1">
    <location>
        <position position="257"/>
    </location>
    <ligand>
        <name>Mg(2+)</name>
        <dbReference type="ChEBI" id="CHEBI:18420"/>
        <label>1</label>
    </ligand>
</feature>
<comment type="cofactor">
    <cofactor evidence="1">
        <name>Mg(2+)</name>
        <dbReference type="ChEBI" id="CHEBI:18420"/>
    </cofactor>
    <text evidence="1">Binds 2 magnesium ions per subunit.</text>
</comment>
<evidence type="ECO:0000313" key="2">
    <source>
        <dbReference type="EMBL" id="POH80940.1"/>
    </source>
</evidence>
<feature type="binding site" evidence="1">
    <location>
        <position position="53"/>
    </location>
    <ligand>
        <name>Mg(2+)</name>
        <dbReference type="ChEBI" id="CHEBI:18420"/>
        <label>1</label>
    </ligand>
</feature>
<dbReference type="SUPFAM" id="SSF101478">
    <property type="entry name" value="ADP-ribosylglycohydrolase"/>
    <property type="match status" value="1"/>
</dbReference>
<dbReference type="EMBL" id="PPXG01000011">
    <property type="protein sequence ID" value="POH80940.1"/>
    <property type="molecule type" value="Genomic_DNA"/>
</dbReference>
<dbReference type="GO" id="GO:0046872">
    <property type="term" value="F:metal ion binding"/>
    <property type="evidence" value="ECO:0007669"/>
    <property type="project" value="UniProtKB-KW"/>
</dbReference>
<protein>
    <submittedName>
        <fullName evidence="2">ADP-ribosylglycohydrolase</fullName>
    </submittedName>
</protein>
<accession>A0A2S4AHJ5</accession>
<keyword evidence="1" id="KW-0460">Magnesium</keyword>
<dbReference type="GO" id="GO:0016787">
    <property type="term" value="F:hydrolase activity"/>
    <property type="evidence" value="ECO:0007669"/>
    <property type="project" value="UniProtKB-KW"/>
</dbReference>
<dbReference type="AlphaFoldDB" id="A0A2S4AHJ5"/>
<keyword evidence="1" id="KW-0479">Metal-binding</keyword>
<evidence type="ECO:0000313" key="3">
    <source>
        <dbReference type="Proteomes" id="UP000237068"/>
    </source>
</evidence>
<dbReference type="PANTHER" id="PTHR16222">
    <property type="entry name" value="ADP-RIBOSYLGLYCOHYDROLASE"/>
    <property type="match status" value="1"/>
</dbReference>
<keyword evidence="2" id="KW-0378">Hydrolase</keyword>
<feature type="binding site" evidence="1">
    <location>
        <position position="256"/>
    </location>
    <ligand>
        <name>Mg(2+)</name>
        <dbReference type="ChEBI" id="CHEBI:18420"/>
        <label>1</label>
    </ligand>
</feature>
<sequence>MDVNMDRYEGCLLGLACGDAVGTAVEFVPRGRFAPLTDMTGGGKFRLLKGEWTDDTSMALCLAESLIECNGFDPLDQMQRYWQWADQGHNSCRPHAFGIGKTVAAALTRFHRTGEPYCGSTDPSSSGNGSLMRLAPIPMYYLNDPDRALDYAALGSATTHASEECLASCRYFASVLLRALAGERDKAKLFPARLEFDAPETMKRIIEQRFRHASEAEVSGSGYVVESLEAALWSFWHTDNFRDAILAAANLGDDADTTAAICGQIAGAYYGSSQIPEDWISSLYRGEDIRRIAHQLAQLKQHEAS</sequence>
<name>A0A2S4AHJ5_STUST</name>
<comment type="caution">
    <text evidence="2">The sequence shown here is derived from an EMBL/GenBank/DDBJ whole genome shotgun (WGS) entry which is preliminary data.</text>
</comment>
<dbReference type="InterPro" id="IPR036705">
    <property type="entry name" value="Ribosyl_crysJ1_sf"/>
</dbReference>
<evidence type="ECO:0000256" key="1">
    <source>
        <dbReference type="PIRSR" id="PIRSR605502-1"/>
    </source>
</evidence>
<feature type="binding site" evidence="1">
    <location>
        <position position="54"/>
    </location>
    <ligand>
        <name>Mg(2+)</name>
        <dbReference type="ChEBI" id="CHEBI:18420"/>
        <label>1</label>
    </ligand>
</feature>
<feature type="binding site" evidence="1">
    <location>
        <position position="254"/>
    </location>
    <ligand>
        <name>Mg(2+)</name>
        <dbReference type="ChEBI" id="CHEBI:18420"/>
        <label>1</label>
    </ligand>
</feature>
<dbReference type="Pfam" id="PF03747">
    <property type="entry name" value="ADP_ribosyl_GH"/>
    <property type="match status" value="1"/>
</dbReference>
<dbReference type="Proteomes" id="UP000237068">
    <property type="component" value="Unassembled WGS sequence"/>
</dbReference>
<organism evidence="2 3">
    <name type="scientific">Stutzerimonas stutzeri</name>
    <name type="common">Pseudomonas stutzeri</name>
    <dbReference type="NCBI Taxonomy" id="316"/>
    <lineage>
        <taxon>Bacteria</taxon>
        <taxon>Pseudomonadati</taxon>
        <taxon>Pseudomonadota</taxon>
        <taxon>Gammaproteobacteria</taxon>
        <taxon>Pseudomonadales</taxon>
        <taxon>Pseudomonadaceae</taxon>
        <taxon>Stutzerimonas</taxon>
    </lineage>
</organism>
<proteinExistence type="predicted"/>